<protein>
    <submittedName>
        <fullName evidence="1">Regulatory protein RecX</fullName>
    </submittedName>
</protein>
<evidence type="ECO:0000313" key="2">
    <source>
        <dbReference type="Proteomes" id="UP000197068"/>
    </source>
</evidence>
<reference evidence="1 2" key="1">
    <citation type="submission" date="2017-06" db="EMBL/GenBank/DDBJ databases">
        <title>Whole Genome Sequences of Colwellia marinimaniae MTCD1.</title>
        <authorList>
            <person name="Kusumoto H."/>
            <person name="Inoue M."/>
            <person name="Tanikawa K."/>
            <person name="Maeji H."/>
            <person name="Cameron J.H."/>
            <person name="Bartlett D.H."/>
        </authorList>
    </citation>
    <scope>NUCLEOTIDE SEQUENCE [LARGE SCALE GENOMIC DNA]</scope>
    <source>
        <strain evidence="1 2">MTCD1</strain>
    </source>
</reference>
<sequence>MRFSAHRCRYQANPGYGRFYIVNELEQKLVCTTIMQKLAESCEIDWYLQAELAYNKRFGAKYSIDETIKSKLDKKAVQKQCAKKKRFLQYRAYVRDNIFAVLD</sequence>
<keyword evidence="2" id="KW-1185">Reference proteome</keyword>
<dbReference type="Gene3D" id="1.10.10.10">
    <property type="entry name" value="Winged helix-like DNA-binding domain superfamily/Winged helix DNA-binding domain"/>
    <property type="match status" value="1"/>
</dbReference>
<dbReference type="EMBL" id="BDQM01000056">
    <property type="protein sequence ID" value="GAW97903.1"/>
    <property type="molecule type" value="Genomic_DNA"/>
</dbReference>
<evidence type="ECO:0000313" key="1">
    <source>
        <dbReference type="EMBL" id="GAW97903.1"/>
    </source>
</evidence>
<comment type="caution">
    <text evidence="1">The sequence shown here is derived from an EMBL/GenBank/DDBJ whole genome shotgun (WGS) entry which is preliminary data.</text>
</comment>
<organism evidence="1 2">
    <name type="scientific">Colwellia marinimaniae</name>
    <dbReference type="NCBI Taxonomy" id="1513592"/>
    <lineage>
        <taxon>Bacteria</taxon>
        <taxon>Pseudomonadati</taxon>
        <taxon>Pseudomonadota</taxon>
        <taxon>Gammaproteobacteria</taxon>
        <taxon>Alteromonadales</taxon>
        <taxon>Colwelliaceae</taxon>
        <taxon>Colwellia</taxon>
    </lineage>
</organism>
<accession>A0ABQ0MZX6</accession>
<dbReference type="InterPro" id="IPR036388">
    <property type="entry name" value="WH-like_DNA-bd_sf"/>
</dbReference>
<name>A0ABQ0MZX6_9GAMM</name>
<gene>
    <name evidence="1" type="primary">recX_2</name>
    <name evidence="1" type="ORF">MTCD1_03555</name>
</gene>
<dbReference type="Proteomes" id="UP000197068">
    <property type="component" value="Unassembled WGS sequence"/>
</dbReference>
<proteinExistence type="predicted"/>